<reference evidence="2 3" key="1">
    <citation type="submission" date="2019-03" db="EMBL/GenBank/DDBJ databases">
        <title>Primorskyibacter sp. SS33 isolated from sediments.</title>
        <authorList>
            <person name="Xunke S."/>
        </authorList>
    </citation>
    <scope>NUCLEOTIDE SEQUENCE [LARGE SCALE GENOMIC DNA]</scope>
    <source>
        <strain evidence="2 3">SS33</strain>
    </source>
</reference>
<evidence type="ECO:0000256" key="1">
    <source>
        <dbReference type="SAM" id="Phobius"/>
    </source>
</evidence>
<keyword evidence="1" id="KW-0812">Transmembrane</keyword>
<proteinExistence type="predicted"/>
<keyword evidence="3" id="KW-1185">Reference proteome</keyword>
<feature type="transmembrane region" description="Helical" evidence="1">
    <location>
        <begin position="7"/>
        <end position="29"/>
    </location>
</feature>
<organism evidence="2 3">
    <name type="scientific">Palleronia sediminis</name>
    <dbReference type="NCBI Taxonomy" id="2547833"/>
    <lineage>
        <taxon>Bacteria</taxon>
        <taxon>Pseudomonadati</taxon>
        <taxon>Pseudomonadota</taxon>
        <taxon>Alphaproteobacteria</taxon>
        <taxon>Rhodobacterales</taxon>
        <taxon>Roseobacteraceae</taxon>
        <taxon>Palleronia</taxon>
    </lineage>
</organism>
<dbReference type="RefSeq" id="WP_133395195.1">
    <property type="nucleotide sequence ID" value="NZ_SNAA01000001.1"/>
</dbReference>
<sequence length="71" mass="7876">MPLDRFVLILVCVVIAAGLTVWVGAILAASVAMPLTLAALLPLSLVLYVVWRVIAQRLSNREDDRYDRTPR</sequence>
<evidence type="ECO:0000313" key="2">
    <source>
        <dbReference type="EMBL" id="TDL84096.1"/>
    </source>
</evidence>
<dbReference type="Proteomes" id="UP000295701">
    <property type="component" value="Unassembled WGS sequence"/>
</dbReference>
<keyword evidence="1" id="KW-0472">Membrane</keyword>
<comment type="caution">
    <text evidence="2">The sequence shown here is derived from an EMBL/GenBank/DDBJ whole genome shotgun (WGS) entry which is preliminary data.</text>
</comment>
<protein>
    <submittedName>
        <fullName evidence="2">Uncharacterized protein</fullName>
    </submittedName>
</protein>
<dbReference type="EMBL" id="SNAA01000001">
    <property type="protein sequence ID" value="TDL84096.1"/>
    <property type="molecule type" value="Genomic_DNA"/>
</dbReference>
<keyword evidence="1" id="KW-1133">Transmembrane helix</keyword>
<name>A0A4R6APZ1_9RHOB</name>
<dbReference type="AlphaFoldDB" id="A0A4R6APZ1"/>
<gene>
    <name evidence="2" type="ORF">E2L08_01080</name>
</gene>
<dbReference type="OrthoDB" id="7869911at2"/>
<feature type="transmembrane region" description="Helical" evidence="1">
    <location>
        <begin position="35"/>
        <end position="55"/>
    </location>
</feature>
<accession>A0A4R6APZ1</accession>
<evidence type="ECO:0000313" key="3">
    <source>
        <dbReference type="Proteomes" id="UP000295701"/>
    </source>
</evidence>